<dbReference type="UniPathway" id="UPA00068">
    <property type="reaction ID" value="UER00113"/>
</dbReference>
<evidence type="ECO:0000256" key="7">
    <source>
        <dbReference type="ARBA" id="ARBA00022605"/>
    </source>
</evidence>
<feature type="binding site" evidence="10">
    <location>
        <position position="119"/>
    </location>
    <ligand>
        <name>ATP</name>
        <dbReference type="ChEBI" id="CHEBI:30616"/>
    </ligand>
</feature>
<dbReference type="AlphaFoldDB" id="A0A2W5N392"/>
<keyword evidence="10" id="KW-0963">Cytoplasm</keyword>
<evidence type="ECO:0000256" key="2">
    <source>
        <dbReference type="ARBA" id="ARBA00011881"/>
    </source>
</evidence>
<evidence type="ECO:0000256" key="9">
    <source>
        <dbReference type="ARBA" id="ARBA00022840"/>
    </source>
</evidence>
<dbReference type="InterPro" id="IPR048267">
    <property type="entry name" value="Arginosuc_syn_N"/>
</dbReference>
<organism evidence="13 14">
    <name type="scientific">Micavibrio aeruginosavorus</name>
    <dbReference type="NCBI Taxonomy" id="349221"/>
    <lineage>
        <taxon>Bacteria</taxon>
        <taxon>Pseudomonadati</taxon>
        <taxon>Bdellovibrionota</taxon>
        <taxon>Bdellovibrionia</taxon>
        <taxon>Bdellovibrionales</taxon>
        <taxon>Pseudobdellovibrionaceae</taxon>
        <taxon>Micavibrio</taxon>
    </lineage>
</organism>
<feature type="binding site" evidence="10">
    <location>
        <position position="272"/>
    </location>
    <ligand>
        <name>L-citrulline</name>
        <dbReference type="ChEBI" id="CHEBI:57743"/>
    </ligand>
</feature>
<feature type="binding site" evidence="10">
    <location>
        <position position="38"/>
    </location>
    <ligand>
        <name>ATP</name>
        <dbReference type="ChEBI" id="CHEBI:30616"/>
    </ligand>
</feature>
<dbReference type="GO" id="GO:0005524">
    <property type="term" value="F:ATP binding"/>
    <property type="evidence" value="ECO:0007669"/>
    <property type="project" value="UniProtKB-UniRule"/>
</dbReference>
<keyword evidence="7 10" id="KW-0028">Amino-acid biosynthesis</keyword>
<dbReference type="InterPro" id="IPR024074">
    <property type="entry name" value="AS_cat/multimer_dom_body"/>
</dbReference>
<feature type="binding site" evidence="10">
    <location>
        <position position="126"/>
    </location>
    <ligand>
        <name>L-aspartate</name>
        <dbReference type="ChEBI" id="CHEBI:29991"/>
    </ligand>
</feature>
<dbReference type="NCBIfam" id="NF001770">
    <property type="entry name" value="PRK00509.1"/>
    <property type="match status" value="1"/>
</dbReference>
<feature type="domain" description="Arginosuccinate synthase-like N-terminal" evidence="11">
    <location>
        <begin position="8"/>
        <end position="172"/>
    </location>
</feature>
<keyword evidence="6 10" id="KW-0436">Ligase</keyword>
<evidence type="ECO:0000313" key="14">
    <source>
        <dbReference type="Proteomes" id="UP000249417"/>
    </source>
</evidence>
<dbReference type="GO" id="GO:0000050">
    <property type="term" value="P:urea cycle"/>
    <property type="evidence" value="ECO:0007669"/>
    <property type="project" value="TreeGrafter"/>
</dbReference>
<comment type="similarity">
    <text evidence="10">Belongs to the argininosuccinate synthase family. Type 1 subfamily.</text>
</comment>
<gene>
    <name evidence="10" type="primary">argG</name>
    <name evidence="13" type="ORF">DI551_07795</name>
</gene>
<comment type="caution">
    <text evidence="13">The sequence shown here is derived from an EMBL/GenBank/DDBJ whole genome shotgun (WGS) entry which is preliminary data.</text>
</comment>
<protein>
    <recommendedName>
        <fullName evidence="4 10">Argininosuccinate synthase</fullName>
        <ecNumber evidence="3 10">6.3.4.5</ecNumber>
    </recommendedName>
    <alternativeName>
        <fullName evidence="10">Citrulline--aspartate ligase</fullName>
    </alternativeName>
</protein>
<comment type="catalytic activity">
    <reaction evidence="10">
        <text>L-citrulline + L-aspartate + ATP = 2-(N(omega)-L-arginino)succinate + AMP + diphosphate + H(+)</text>
        <dbReference type="Rhea" id="RHEA:10932"/>
        <dbReference type="ChEBI" id="CHEBI:15378"/>
        <dbReference type="ChEBI" id="CHEBI:29991"/>
        <dbReference type="ChEBI" id="CHEBI:30616"/>
        <dbReference type="ChEBI" id="CHEBI:33019"/>
        <dbReference type="ChEBI" id="CHEBI:57472"/>
        <dbReference type="ChEBI" id="CHEBI:57743"/>
        <dbReference type="ChEBI" id="CHEBI:456215"/>
        <dbReference type="EC" id="6.3.4.5"/>
    </reaction>
</comment>
<feature type="binding site" evidence="10">
    <location>
        <begin position="12"/>
        <end position="20"/>
    </location>
    <ligand>
        <name>ATP</name>
        <dbReference type="ChEBI" id="CHEBI:30616"/>
    </ligand>
</feature>
<dbReference type="InterPro" id="IPR018223">
    <property type="entry name" value="Arginosuc_synth_CS"/>
</dbReference>
<dbReference type="GO" id="GO:0005737">
    <property type="term" value="C:cytoplasm"/>
    <property type="evidence" value="ECO:0007669"/>
    <property type="project" value="UniProtKB-SubCell"/>
</dbReference>
<dbReference type="Pfam" id="PF20979">
    <property type="entry name" value="Arginosuc_syn_C"/>
    <property type="match status" value="1"/>
</dbReference>
<dbReference type="GO" id="GO:0006526">
    <property type="term" value="P:L-arginine biosynthetic process"/>
    <property type="evidence" value="ECO:0007669"/>
    <property type="project" value="UniProtKB-UniRule"/>
</dbReference>
<dbReference type="EMBL" id="QFQB01000055">
    <property type="protein sequence ID" value="PZQ45275.1"/>
    <property type="molecule type" value="Genomic_DNA"/>
</dbReference>
<feature type="binding site" evidence="10">
    <location>
        <position position="191"/>
    </location>
    <ligand>
        <name>L-citrulline</name>
        <dbReference type="ChEBI" id="CHEBI:57743"/>
    </ligand>
</feature>
<feature type="binding site" evidence="10">
    <location>
        <position position="89"/>
    </location>
    <ligand>
        <name>L-citrulline</name>
        <dbReference type="ChEBI" id="CHEBI:57743"/>
    </ligand>
</feature>
<evidence type="ECO:0000259" key="11">
    <source>
        <dbReference type="Pfam" id="PF00764"/>
    </source>
</evidence>
<dbReference type="HAMAP" id="MF_00005">
    <property type="entry name" value="Arg_succ_synth_type1"/>
    <property type="match status" value="1"/>
</dbReference>
<dbReference type="GO" id="GO:0004055">
    <property type="term" value="F:argininosuccinate synthase activity"/>
    <property type="evidence" value="ECO:0007669"/>
    <property type="project" value="UniProtKB-UniRule"/>
</dbReference>
<dbReference type="FunFam" id="3.40.50.620:FF:000019">
    <property type="entry name" value="Argininosuccinate synthase"/>
    <property type="match status" value="1"/>
</dbReference>
<keyword evidence="8 10" id="KW-0547">Nucleotide-binding</keyword>
<comment type="subunit">
    <text evidence="2 10">Homotetramer.</text>
</comment>
<comment type="pathway">
    <text evidence="1 10">Amino-acid biosynthesis; L-arginine biosynthesis; L-arginine from L-ornithine and carbamoyl phosphate: step 2/3.</text>
</comment>
<reference evidence="13 14" key="1">
    <citation type="submission" date="2017-08" db="EMBL/GenBank/DDBJ databases">
        <title>Infants hospitalized years apart are colonized by the same room-sourced microbial strains.</title>
        <authorList>
            <person name="Brooks B."/>
            <person name="Olm M.R."/>
            <person name="Firek B.A."/>
            <person name="Baker R."/>
            <person name="Thomas B.C."/>
            <person name="Morowitz M.J."/>
            <person name="Banfield J.F."/>
        </authorList>
    </citation>
    <scope>NUCLEOTIDE SEQUENCE [LARGE SCALE GENOMIC DNA]</scope>
    <source>
        <strain evidence="13">S2_005_002_R2_29</strain>
    </source>
</reference>
<evidence type="ECO:0000256" key="3">
    <source>
        <dbReference type="ARBA" id="ARBA00012286"/>
    </source>
</evidence>
<evidence type="ECO:0000256" key="6">
    <source>
        <dbReference type="ARBA" id="ARBA00022598"/>
    </source>
</evidence>
<dbReference type="InterPro" id="IPR023434">
    <property type="entry name" value="Arginosuc_synth_type_1_subfam"/>
</dbReference>
<proteinExistence type="inferred from homology"/>
<feature type="binding site" evidence="10">
    <location>
        <position position="125"/>
    </location>
    <ligand>
        <name>L-aspartate</name>
        <dbReference type="ChEBI" id="CHEBI:29991"/>
    </ligand>
</feature>
<feature type="binding site" evidence="10">
    <location>
        <position position="94"/>
    </location>
    <ligand>
        <name>L-citrulline</name>
        <dbReference type="ChEBI" id="CHEBI:57743"/>
    </ligand>
</feature>
<dbReference type="SUPFAM" id="SSF52402">
    <property type="entry name" value="Adenine nucleotide alpha hydrolases-like"/>
    <property type="match status" value="1"/>
</dbReference>
<evidence type="ECO:0000256" key="10">
    <source>
        <dbReference type="HAMAP-Rule" id="MF_00005"/>
    </source>
</evidence>
<evidence type="ECO:0000259" key="12">
    <source>
        <dbReference type="Pfam" id="PF20979"/>
    </source>
</evidence>
<dbReference type="PROSITE" id="PS00564">
    <property type="entry name" value="ARGININOSUCCIN_SYN_1"/>
    <property type="match status" value="1"/>
</dbReference>
<dbReference type="Proteomes" id="UP000249417">
    <property type="component" value="Unassembled WGS sequence"/>
</dbReference>
<feature type="binding site" evidence="10">
    <location>
        <position position="125"/>
    </location>
    <ligand>
        <name>L-citrulline</name>
        <dbReference type="ChEBI" id="CHEBI:57743"/>
    </ligand>
</feature>
<keyword evidence="5 10" id="KW-0055">Arginine biosynthesis</keyword>
<dbReference type="SUPFAM" id="SSF69864">
    <property type="entry name" value="Argininosuccinate synthetase, C-terminal domain"/>
    <property type="match status" value="1"/>
</dbReference>
<evidence type="ECO:0000256" key="4">
    <source>
        <dbReference type="ARBA" id="ARBA00014810"/>
    </source>
</evidence>
<evidence type="ECO:0000256" key="8">
    <source>
        <dbReference type="ARBA" id="ARBA00022741"/>
    </source>
</evidence>
<dbReference type="InterPro" id="IPR048268">
    <property type="entry name" value="Arginosuc_syn_C"/>
</dbReference>
<dbReference type="NCBIfam" id="TIGR00032">
    <property type="entry name" value="argG"/>
    <property type="match status" value="1"/>
</dbReference>
<feature type="domain" description="Arginosuccinate synthase C-terminal" evidence="12">
    <location>
        <begin position="181"/>
        <end position="403"/>
    </location>
</feature>
<dbReference type="InterPro" id="IPR014729">
    <property type="entry name" value="Rossmann-like_a/b/a_fold"/>
</dbReference>
<dbReference type="Gene3D" id="3.40.50.620">
    <property type="entry name" value="HUPs"/>
    <property type="match status" value="1"/>
</dbReference>
<dbReference type="InterPro" id="IPR001518">
    <property type="entry name" value="Arginosuc_synth"/>
</dbReference>
<dbReference type="Pfam" id="PF00764">
    <property type="entry name" value="Arginosuc_synth"/>
    <property type="match status" value="1"/>
</dbReference>
<dbReference type="PROSITE" id="PS00565">
    <property type="entry name" value="ARGININOSUCCIN_SYN_2"/>
    <property type="match status" value="1"/>
</dbReference>
<feature type="binding site" evidence="10">
    <location>
        <position position="182"/>
    </location>
    <ligand>
        <name>L-citrulline</name>
        <dbReference type="ChEBI" id="CHEBI:57743"/>
    </ligand>
</feature>
<keyword evidence="9 10" id="KW-0067">ATP-binding</keyword>
<evidence type="ECO:0000313" key="13">
    <source>
        <dbReference type="EMBL" id="PZQ45275.1"/>
    </source>
</evidence>
<feature type="binding site" evidence="10">
    <location>
        <position position="121"/>
    </location>
    <ligand>
        <name>L-aspartate</name>
        <dbReference type="ChEBI" id="CHEBI:29991"/>
    </ligand>
</feature>
<feature type="binding site" evidence="10">
    <location>
        <position position="129"/>
    </location>
    <ligand>
        <name>L-citrulline</name>
        <dbReference type="ChEBI" id="CHEBI:57743"/>
    </ligand>
</feature>
<accession>A0A2W5N392</accession>
<comment type="subcellular location">
    <subcellularLocation>
        <location evidence="10">Cytoplasm</location>
    </subcellularLocation>
</comment>
<dbReference type="Gene3D" id="1.20.5.470">
    <property type="entry name" value="Single helix bin"/>
    <property type="match status" value="1"/>
</dbReference>
<name>A0A2W5N392_9BACT</name>
<dbReference type="Gene3D" id="3.90.1260.10">
    <property type="entry name" value="Argininosuccinate synthetase, chain A, domain 2"/>
    <property type="match status" value="1"/>
</dbReference>
<dbReference type="EC" id="6.3.4.5" evidence="3 10"/>
<sequence>MNAKENKKVVLAYSGGLDTSVILKWLIEEEYEVICFMADVGQKEDMEAAKTKALGIGASKIYIEDLKKELITDYIFPAYAAGAIYERRYLLGTSLARPLTAKKQIEIAQKEGAAYVAHGCTGKGNDQVRFELTYYALQPDIKVISPWKTPEFLARFRGRSDMIQYSEQHGIPIKASRSKPYSEDENLLHISHEAGILEDPSAITEESVYSHTAPLSQTPDKSDFVKIDFEKGIPVKVADIESGKSASDPLAMFELLNEMGYKHSIGRLDMVENRFVGIKSRGVYETPGGQILYNAHTDLESITLDREVLHLKHMLADKLAVLIYNGFWFSPEKEMIMAAMNHSQKTVTGSVTVQLFKGSAYPVSRTSPLSLYNPEMSSMDVAGGYDQQDAGGFIKINAIRLKAATAVKQQLEKTGGKNVKAA</sequence>
<feature type="binding site" evidence="10">
    <location>
        <position position="284"/>
    </location>
    <ligand>
        <name>L-citrulline</name>
        <dbReference type="ChEBI" id="CHEBI:57743"/>
    </ligand>
</feature>
<dbReference type="CDD" id="cd01999">
    <property type="entry name" value="ASS"/>
    <property type="match status" value="1"/>
</dbReference>
<dbReference type="PANTHER" id="PTHR11587">
    <property type="entry name" value="ARGININOSUCCINATE SYNTHASE"/>
    <property type="match status" value="1"/>
</dbReference>
<dbReference type="GO" id="GO:0000053">
    <property type="term" value="P:argininosuccinate metabolic process"/>
    <property type="evidence" value="ECO:0007669"/>
    <property type="project" value="TreeGrafter"/>
</dbReference>
<dbReference type="FunFam" id="3.90.1260.10:FF:000003">
    <property type="entry name" value="Argininosuccinate synthase"/>
    <property type="match status" value="1"/>
</dbReference>
<dbReference type="PANTHER" id="PTHR11587:SF2">
    <property type="entry name" value="ARGININOSUCCINATE SYNTHASE"/>
    <property type="match status" value="1"/>
</dbReference>
<evidence type="ECO:0000256" key="1">
    <source>
        <dbReference type="ARBA" id="ARBA00004967"/>
    </source>
</evidence>
<evidence type="ECO:0000256" key="5">
    <source>
        <dbReference type="ARBA" id="ARBA00022571"/>
    </source>
</evidence>